<dbReference type="EMBL" id="CP042906">
    <property type="protein sequence ID" value="QEX19354.1"/>
    <property type="molecule type" value="Genomic_DNA"/>
</dbReference>
<sequence length="172" mass="19189">MSQPLSDTAPGLIEQLGLERHPEGGWYRETYRHKTASGGRGHATAIYYLLEAGDVSRWHRVGDADELWLYHTGGALELTLSPDGERRDEHRLGLDMAAGERPQLLVPAGCWQTARSLSLFTLVTCVVAPAFVFESFEMAPQGWQPSVAPSRAPLSATSWQRGLRPRVPRRRR</sequence>
<dbReference type="RefSeq" id="WP_318526382.1">
    <property type="nucleotide sequence ID" value="NZ_CP042906.1"/>
</dbReference>
<dbReference type="Proteomes" id="UP000326202">
    <property type="component" value="Chromosome"/>
</dbReference>
<dbReference type="InterPro" id="IPR009327">
    <property type="entry name" value="Cupin_DUF985"/>
</dbReference>
<feature type="region of interest" description="Disordered" evidence="1">
    <location>
        <begin position="147"/>
        <end position="172"/>
    </location>
</feature>
<dbReference type="PANTHER" id="PTHR33387:SF3">
    <property type="entry name" value="DUF985 DOMAIN-CONTAINING PROTEIN"/>
    <property type="match status" value="1"/>
</dbReference>
<proteinExistence type="predicted"/>
<dbReference type="KEGG" id="htq:FRZ44_46670"/>
<dbReference type="InterPro" id="IPR039935">
    <property type="entry name" value="YML079W-like"/>
</dbReference>
<organism evidence="3 4">
    <name type="scientific">Hypericibacter terrae</name>
    <dbReference type="NCBI Taxonomy" id="2602015"/>
    <lineage>
        <taxon>Bacteria</taxon>
        <taxon>Pseudomonadati</taxon>
        <taxon>Pseudomonadota</taxon>
        <taxon>Alphaproteobacteria</taxon>
        <taxon>Rhodospirillales</taxon>
        <taxon>Dongiaceae</taxon>
        <taxon>Hypericibacter</taxon>
    </lineage>
</organism>
<name>A0A5J6MPI9_9PROT</name>
<feature type="compositionally biased region" description="Basic residues" evidence="1">
    <location>
        <begin position="163"/>
        <end position="172"/>
    </location>
</feature>
<gene>
    <name evidence="3" type="ORF">FRZ44_46670</name>
</gene>
<dbReference type="PANTHER" id="PTHR33387">
    <property type="entry name" value="RMLC-LIKE JELLY ROLL FOLD PROTEIN"/>
    <property type="match status" value="1"/>
</dbReference>
<reference evidence="3 4" key="1">
    <citation type="submission" date="2019-08" db="EMBL/GenBank/DDBJ databases">
        <title>Hyperibacter terrae gen. nov., sp. nov. and Hyperibacter viscosus sp. nov., two new members in the family Rhodospirillaceae isolated from the rhizosphere of Hypericum perforatum.</title>
        <authorList>
            <person name="Noviana Z."/>
        </authorList>
    </citation>
    <scope>NUCLEOTIDE SEQUENCE [LARGE SCALE GENOMIC DNA]</scope>
    <source>
        <strain evidence="3 4">R5913</strain>
    </source>
</reference>
<dbReference type="InterPro" id="IPR011051">
    <property type="entry name" value="RmlC_Cupin_sf"/>
</dbReference>
<feature type="domain" description="DUF985" evidence="2">
    <location>
        <begin position="12"/>
        <end position="139"/>
    </location>
</feature>
<evidence type="ECO:0000259" key="2">
    <source>
        <dbReference type="Pfam" id="PF06172"/>
    </source>
</evidence>
<dbReference type="AlphaFoldDB" id="A0A5J6MPI9"/>
<evidence type="ECO:0000313" key="4">
    <source>
        <dbReference type="Proteomes" id="UP000326202"/>
    </source>
</evidence>
<protein>
    <submittedName>
        <fullName evidence="3">Cupin</fullName>
    </submittedName>
</protein>
<dbReference type="SUPFAM" id="SSF51182">
    <property type="entry name" value="RmlC-like cupins"/>
    <property type="match status" value="1"/>
</dbReference>
<dbReference type="Pfam" id="PF06172">
    <property type="entry name" value="Cupin_5"/>
    <property type="match status" value="1"/>
</dbReference>
<dbReference type="CDD" id="cd06121">
    <property type="entry name" value="cupin_YML079wp"/>
    <property type="match status" value="1"/>
</dbReference>
<dbReference type="InterPro" id="IPR014710">
    <property type="entry name" value="RmlC-like_jellyroll"/>
</dbReference>
<evidence type="ECO:0000256" key="1">
    <source>
        <dbReference type="SAM" id="MobiDB-lite"/>
    </source>
</evidence>
<evidence type="ECO:0000313" key="3">
    <source>
        <dbReference type="EMBL" id="QEX19354.1"/>
    </source>
</evidence>
<accession>A0A5J6MPI9</accession>
<dbReference type="Gene3D" id="2.60.120.10">
    <property type="entry name" value="Jelly Rolls"/>
    <property type="match status" value="1"/>
</dbReference>
<keyword evidence="4" id="KW-1185">Reference proteome</keyword>